<dbReference type="STRING" id="518637.EUBIFOR_01120"/>
<dbReference type="OrthoDB" id="9796523at2"/>
<reference evidence="1 2" key="1">
    <citation type="submission" date="2008-11" db="EMBL/GenBank/DDBJ databases">
        <title>Draft genome sequence of Eubacterium biforme (DSM 3989).</title>
        <authorList>
            <person name="Sudarsanam P."/>
            <person name="Ley R."/>
            <person name="Guruge J."/>
            <person name="Turnbaugh P.J."/>
            <person name="Mahowald M."/>
            <person name="Liep D."/>
            <person name="Gordon J."/>
        </authorList>
    </citation>
    <scope>NUCLEOTIDE SEQUENCE [LARGE SCALE GENOMIC DNA]</scope>
    <source>
        <strain evidence="1 2">DSM 3989</strain>
    </source>
</reference>
<dbReference type="HOGENOM" id="CLU_077629_0_0_9"/>
<gene>
    <name evidence="1" type="ORF">EUBIFOR_01120</name>
</gene>
<proteinExistence type="predicted"/>
<accession>B7CA99</accession>
<dbReference type="eggNOG" id="ENOG502ZB7M">
    <property type="taxonomic scope" value="Bacteria"/>
</dbReference>
<dbReference type="InterPro" id="IPR025591">
    <property type="entry name" value="RloB"/>
</dbReference>
<evidence type="ECO:0008006" key="3">
    <source>
        <dbReference type="Google" id="ProtNLM"/>
    </source>
</evidence>
<sequence length="234" mass="27635">MIPISLYTGFNQRPSDLLTKKEPYKKYFIICEGANTETFYFTNLIDNKRELGFRSTVDIILMEKTGEHKNLSYAKSLVKFAKDKRNELIEKEIFNAETDVIIVIFDLDIFNAKVKDIDEIFKEEDDHLIFGFTNPEFELFLLLHIKDSYNQVIKPNEEIILNNQRIGNKRPCEYYLWQQTNMNSKKNPLIGDLSKELLMAIEQEKYLNQDKEMCLEKISSNIGQILEKIIRDER</sequence>
<dbReference type="Proteomes" id="UP000004315">
    <property type="component" value="Unassembled WGS sequence"/>
</dbReference>
<dbReference type="AlphaFoldDB" id="B7CA99"/>
<evidence type="ECO:0000313" key="1">
    <source>
        <dbReference type="EMBL" id="EEC90315.1"/>
    </source>
</evidence>
<dbReference type="RefSeq" id="WP_003864912.1">
    <property type="nucleotide sequence ID" value="NZ_CAXTON010000046.1"/>
</dbReference>
<dbReference type="Pfam" id="PF13707">
    <property type="entry name" value="RloB"/>
    <property type="match status" value="1"/>
</dbReference>
<evidence type="ECO:0000313" key="2">
    <source>
        <dbReference type="Proteomes" id="UP000004315"/>
    </source>
</evidence>
<name>B7CA99_9FIRM</name>
<keyword evidence="2" id="KW-1185">Reference proteome</keyword>
<comment type="caution">
    <text evidence="1">The sequence shown here is derived from an EMBL/GenBank/DDBJ whole genome shotgun (WGS) entry which is preliminary data.</text>
</comment>
<dbReference type="EMBL" id="ABYT01000063">
    <property type="protein sequence ID" value="EEC90315.1"/>
    <property type="molecule type" value="Genomic_DNA"/>
</dbReference>
<organism evidence="1 2">
    <name type="scientific">Holdemanella biformis DSM 3989</name>
    <dbReference type="NCBI Taxonomy" id="518637"/>
    <lineage>
        <taxon>Bacteria</taxon>
        <taxon>Bacillati</taxon>
        <taxon>Bacillota</taxon>
        <taxon>Erysipelotrichia</taxon>
        <taxon>Erysipelotrichales</taxon>
        <taxon>Erysipelotrichaceae</taxon>
        <taxon>Holdemanella</taxon>
    </lineage>
</organism>
<protein>
    <recommendedName>
        <fullName evidence="3">RloB-like protein</fullName>
    </recommendedName>
</protein>